<feature type="transmembrane region" description="Helical" evidence="1">
    <location>
        <begin position="24"/>
        <end position="53"/>
    </location>
</feature>
<organism evidence="2 3">
    <name type="scientific">Anaerococcus tetradius</name>
    <dbReference type="NCBI Taxonomy" id="33036"/>
    <lineage>
        <taxon>Bacteria</taxon>
        <taxon>Bacillati</taxon>
        <taxon>Bacillota</taxon>
        <taxon>Tissierellia</taxon>
        <taxon>Tissierellales</taxon>
        <taxon>Peptoniphilaceae</taxon>
        <taxon>Anaerococcus</taxon>
    </lineage>
</organism>
<reference evidence="3" key="1">
    <citation type="submission" date="2016-01" db="EMBL/GenBank/DDBJ databases">
        <authorList>
            <person name="Mitreva M."/>
            <person name="Pepin K.H."/>
            <person name="Mihindukulasuriya K.A."/>
            <person name="Fulton R."/>
            <person name="Fronick C."/>
            <person name="O'Laughlin M."/>
            <person name="Miner T."/>
            <person name="Herter B."/>
            <person name="Rosa B.A."/>
            <person name="Cordes M."/>
            <person name="Tomlinson C."/>
            <person name="Wollam A."/>
            <person name="Palsikar V.B."/>
            <person name="Mardis E.R."/>
            <person name="Wilson R.K."/>
        </authorList>
    </citation>
    <scope>NUCLEOTIDE SEQUENCE [LARGE SCALE GENOMIC DNA]</scope>
    <source>
        <strain evidence="3">MJR8151</strain>
    </source>
</reference>
<proteinExistence type="predicted"/>
<protein>
    <submittedName>
        <fullName evidence="2">Phage shock protein G family protein</fullName>
    </submittedName>
</protein>
<dbReference type="RefSeq" id="WP_155811735.1">
    <property type="nucleotide sequence ID" value="NZ_CAMPNK010000006.1"/>
</dbReference>
<keyword evidence="3" id="KW-1185">Reference proteome</keyword>
<name>A0A133KGG3_9FIRM</name>
<evidence type="ECO:0000313" key="2">
    <source>
        <dbReference type="EMBL" id="KWZ78641.1"/>
    </source>
</evidence>
<keyword evidence="1" id="KW-1133">Transmembrane helix</keyword>
<feature type="transmembrane region" description="Helical" evidence="1">
    <location>
        <begin position="60"/>
        <end position="78"/>
    </location>
</feature>
<keyword evidence="1" id="KW-0812">Transmembrane</keyword>
<accession>A0A133KGG3</accession>
<dbReference type="Proteomes" id="UP000070383">
    <property type="component" value="Unassembled WGS sequence"/>
</dbReference>
<evidence type="ECO:0000256" key="1">
    <source>
        <dbReference type="SAM" id="Phobius"/>
    </source>
</evidence>
<comment type="caution">
    <text evidence="2">The sequence shown here is derived from an EMBL/GenBank/DDBJ whole genome shotgun (WGS) entry which is preliminary data.</text>
</comment>
<dbReference type="PATRIC" id="fig|33036.3.peg.650"/>
<keyword evidence="1" id="KW-0472">Membrane</keyword>
<evidence type="ECO:0000313" key="3">
    <source>
        <dbReference type="Proteomes" id="UP000070383"/>
    </source>
</evidence>
<sequence>MMTIAALILFLVFGGGMIKFIFKLGFGIIGIVLSVIFLPVIIILAVIALPLAIIGGLVGLVLKLLPVILIGGLGYFGYNYYKENYQTW</sequence>
<dbReference type="EMBL" id="LRPM01000022">
    <property type="protein sequence ID" value="KWZ78641.1"/>
    <property type="molecule type" value="Genomic_DNA"/>
</dbReference>
<dbReference type="AlphaFoldDB" id="A0A133KGG3"/>
<gene>
    <name evidence="2" type="ORF">HMPREF3200_00653</name>
</gene>